<dbReference type="Gene3D" id="3.20.20.370">
    <property type="entry name" value="Glycoside hydrolase/deacetylase"/>
    <property type="match status" value="1"/>
</dbReference>
<evidence type="ECO:0000256" key="1">
    <source>
        <dbReference type="SAM" id="MobiDB-lite"/>
    </source>
</evidence>
<feature type="region of interest" description="Disordered" evidence="1">
    <location>
        <begin position="182"/>
        <end position="292"/>
    </location>
</feature>
<dbReference type="InterPro" id="IPR006837">
    <property type="entry name" value="Divergent_DAC"/>
</dbReference>
<dbReference type="AlphaFoldDB" id="A0A0M7B650"/>
<reference evidence="2 3" key="1">
    <citation type="submission" date="2015-09" db="EMBL/GenBank/DDBJ databases">
        <authorList>
            <person name="Jackson K.R."/>
            <person name="Lunt B.L."/>
            <person name="Fisher J.N.B."/>
            <person name="Gardner A.V."/>
            <person name="Bailey M.E."/>
            <person name="Deus L.M."/>
            <person name="Earl A.S."/>
            <person name="Gibby P.D."/>
            <person name="Hartmann K.A."/>
            <person name="Liu J.E."/>
            <person name="Manci A.M."/>
            <person name="Nielsen D.A."/>
            <person name="Solomon M.B."/>
            <person name="Breakwell D.P."/>
            <person name="Burnett S.H."/>
            <person name="Grose J.H."/>
        </authorList>
    </citation>
    <scope>NUCLEOTIDE SEQUENCE [LARGE SCALE GENOMIC DNA]</scope>
    <source>
        <strain evidence="2 3">CECT 7799</strain>
    </source>
</reference>
<evidence type="ECO:0000313" key="3">
    <source>
        <dbReference type="Proteomes" id="UP000049455"/>
    </source>
</evidence>
<proteinExistence type="predicted"/>
<feature type="region of interest" description="Disordered" evidence="1">
    <location>
        <begin position="30"/>
        <end position="145"/>
    </location>
</feature>
<evidence type="ECO:0000313" key="2">
    <source>
        <dbReference type="EMBL" id="CUH10801.1"/>
    </source>
</evidence>
<dbReference type="GO" id="GO:0005975">
    <property type="term" value="P:carbohydrate metabolic process"/>
    <property type="evidence" value="ECO:0007669"/>
    <property type="project" value="InterPro"/>
</dbReference>
<dbReference type="Pfam" id="PF04748">
    <property type="entry name" value="Polysacc_deac_2"/>
    <property type="match status" value="1"/>
</dbReference>
<dbReference type="STRING" id="313367.JSE7799_00156"/>
<feature type="compositionally biased region" description="Low complexity" evidence="1">
    <location>
        <begin position="242"/>
        <end position="252"/>
    </location>
</feature>
<keyword evidence="3" id="KW-1185">Reference proteome</keyword>
<protein>
    <submittedName>
        <fullName evidence="2">Divergent polysaccharide deacetylase</fullName>
    </submittedName>
</protein>
<organism evidence="2 3">
    <name type="scientific">Jannaschia seosinensis</name>
    <dbReference type="NCBI Taxonomy" id="313367"/>
    <lineage>
        <taxon>Bacteria</taxon>
        <taxon>Pseudomonadati</taxon>
        <taxon>Pseudomonadota</taxon>
        <taxon>Alphaproteobacteria</taxon>
        <taxon>Rhodobacterales</taxon>
        <taxon>Roseobacteraceae</taxon>
        <taxon>Jannaschia</taxon>
    </lineage>
</organism>
<dbReference type="SUPFAM" id="SSF88713">
    <property type="entry name" value="Glycoside hydrolase/deacetylase"/>
    <property type="match status" value="1"/>
</dbReference>
<feature type="compositionally biased region" description="Basic and acidic residues" evidence="1">
    <location>
        <begin position="228"/>
        <end position="240"/>
    </location>
</feature>
<dbReference type="Proteomes" id="UP000049455">
    <property type="component" value="Unassembled WGS sequence"/>
</dbReference>
<dbReference type="EMBL" id="CYPR01000009">
    <property type="protein sequence ID" value="CUH10801.1"/>
    <property type="molecule type" value="Genomic_DNA"/>
</dbReference>
<accession>A0A0M7B650</accession>
<feature type="compositionally biased region" description="Basic and acidic residues" evidence="1">
    <location>
        <begin position="49"/>
        <end position="67"/>
    </location>
</feature>
<dbReference type="InterPro" id="IPR011330">
    <property type="entry name" value="Glyco_hydro/deAcase_b/a-brl"/>
</dbReference>
<sequence>MLKGILLGSASGFALAALFLGSVSLLLPPPEAPQQRSVASRPAAPVLRDQSERTPRVPEPLPERPEPAEVPAPAVPSVQEGAASGVRRSPVEAAIAAGRPAERSLPPGSAERQDMPAIPLPPGSQFNRPREDGAIVTPGTDGAPRLDLQADRISAAPAARVEVPMPSTQSAARPNPLEITGFATAPEAGDAPILPRSADETTLRNYGGVRARENGAIPPATETAPRASEGETRSKVKAVDEPAAGRPPAADADATRPDRDSTAQARNAPSAVGPDVTIETPGQPVPVEQSHEAVRITAPEQAGSQSDQVIANMRRLAQPEPAEDAAPEITVAGASPNAKVRLVPIEEVVDVPRSEPLRETTPDPAPSGEMPQRLVLDSARDPGMLSDAAQDAPVGALDREAVAFDAGGRPLFSVVLIHDPDAEVGRQALTELEFPVTIAIDPTQAGAVDAARAYRDAGHEVVLLADGLPEGGTPQDMEIALSGALSAVPQAIAVLDRGESGFIGDRRALGGLLPPLAEAGMGLLAYPSGLGTGIARANRAGVPAATIFRALDADGERAASVGRHLDRATFEAVQDGAVVVVGRARSETVAALKAWRKEGRAEEVAAAPLSAVLEEAGR</sequence>
<name>A0A0M7B650_9RHOB</name>
<dbReference type="CDD" id="cd10936">
    <property type="entry name" value="CE4_DAC2"/>
    <property type="match status" value="1"/>
</dbReference>
<gene>
    <name evidence="2" type="ORF">JSE7799_00156</name>
</gene>